<evidence type="ECO:0000256" key="4">
    <source>
        <dbReference type="ARBA" id="ARBA00022519"/>
    </source>
</evidence>
<name>A0A1I0FDS6_9FIRM</name>
<dbReference type="Proteomes" id="UP000198508">
    <property type="component" value="Unassembled WGS sequence"/>
</dbReference>
<evidence type="ECO:0000256" key="6">
    <source>
        <dbReference type="ARBA" id="ARBA00022989"/>
    </source>
</evidence>
<evidence type="ECO:0000313" key="11">
    <source>
        <dbReference type="Proteomes" id="UP000198508"/>
    </source>
</evidence>
<dbReference type="GO" id="GO:0055085">
    <property type="term" value="P:transmembrane transport"/>
    <property type="evidence" value="ECO:0007669"/>
    <property type="project" value="InterPro"/>
</dbReference>
<feature type="domain" description="ABC transmembrane type-1" evidence="9">
    <location>
        <begin position="62"/>
        <end position="266"/>
    </location>
</feature>
<dbReference type="InterPro" id="IPR000515">
    <property type="entry name" value="MetI-like"/>
</dbReference>
<dbReference type="AlphaFoldDB" id="A0A1I0FDS6"/>
<dbReference type="RefSeq" id="WP_092362968.1">
    <property type="nucleotide sequence ID" value="NZ_FOIM01000008.1"/>
</dbReference>
<dbReference type="EMBL" id="FOIM01000008">
    <property type="protein sequence ID" value="SET56426.1"/>
    <property type="molecule type" value="Genomic_DNA"/>
</dbReference>
<dbReference type="InterPro" id="IPR035906">
    <property type="entry name" value="MetI-like_sf"/>
</dbReference>
<keyword evidence="6 8" id="KW-1133">Transmembrane helix</keyword>
<evidence type="ECO:0000313" key="10">
    <source>
        <dbReference type="EMBL" id="SET56426.1"/>
    </source>
</evidence>
<feature type="transmembrane region" description="Helical" evidence="8">
    <location>
        <begin position="61"/>
        <end position="85"/>
    </location>
</feature>
<dbReference type="STRING" id="460384.SAMN05216313_108135"/>
<keyword evidence="5 8" id="KW-0812">Transmembrane</keyword>
<keyword evidence="7 8" id="KW-0472">Membrane</keyword>
<dbReference type="SUPFAM" id="SSF161098">
    <property type="entry name" value="MetI-like"/>
    <property type="match status" value="2"/>
</dbReference>
<proteinExistence type="inferred from homology"/>
<evidence type="ECO:0000256" key="1">
    <source>
        <dbReference type="ARBA" id="ARBA00004429"/>
    </source>
</evidence>
<dbReference type="CDD" id="cd06261">
    <property type="entry name" value="TM_PBP2"/>
    <property type="match status" value="2"/>
</dbReference>
<keyword evidence="4" id="KW-0997">Cell inner membrane</keyword>
<dbReference type="GO" id="GO:0005886">
    <property type="term" value="C:plasma membrane"/>
    <property type="evidence" value="ECO:0007669"/>
    <property type="project" value="UniProtKB-SubCell"/>
</dbReference>
<keyword evidence="3" id="KW-1003">Cell membrane</keyword>
<comment type="subcellular location">
    <subcellularLocation>
        <location evidence="1">Cell inner membrane</location>
        <topology evidence="1">Multi-pass membrane protein</topology>
    </subcellularLocation>
    <subcellularLocation>
        <location evidence="8">Cell membrane</location>
        <topology evidence="8">Multi-pass membrane protein</topology>
    </subcellularLocation>
</comment>
<keyword evidence="11" id="KW-1185">Reference proteome</keyword>
<dbReference type="PROSITE" id="PS50928">
    <property type="entry name" value="ABC_TM1"/>
    <property type="match status" value="2"/>
</dbReference>
<keyword evidence="2 8" id="KW-0813">Transport</keyword>
<dbReference type="PANTHER" id="PTHR43357">
    <property type="entry name" value="INNER MEMBRANE ABC TRANSPORTER PERMEASE PROTEIN YDCV"/>
    <property type="match status" value="1"/>
</dbReference>
<gene>
    <name evidence="10" type="ORF">SAMN05216313_108135</name>
</gene>
<feature type="transmembrane region" description="Helical" evidence="8">
    <location>
        <begin position="97"/>
        <end position="120"/>
    </location>
</feature>
<feature type="transmembrane region" description="Helical" evidence="8">
    <location>
        <begin position="526"/>
        <end position="547"/>
    </location>
</feature>
<protein>
    <submittedName>
        <fullName evidence="10">Iron(III) transport system permease protein</fullName>
    </submittedName>
</protein>
<comment type="similarity">
    <text evidence="8">Belongs to the binding-protein-dependent transport system permease family.</text>
</comment>
<feature type="domain" description="ABC transmembrane type-1" evidence="9">
    <location>
        <begin position="352"/>
        <end position="547"/>
    </location>
</feature>
<feature type="transmembrane region" description="Helical" evidence="8">
    <location>
        <begin position="140"/>
        <end position="166"/>
    </location>
</feature>
<feature type="transmembrane region" description="Helical" evidence="8">
    <location>
        <begin position="356"/>
        <end position="378"/>
    </location>
</feature>
<dbReference type="Gene3D" id="1.10.3720.10">
    <property type="entry name" value="MetI-like"/>
    <property type="match status" value="2"/>
</dbReference>
<reference evidence="11" key="1">
    <citation type="submission" date="2016-10" db="EMBL/GenBank/DDBJ databases">
        <authorList>
            <person name="Varghese N."/>
            <person name="Submissions S."/>
        </authorList>
    </citation>
    <scope>NUCLEOTIDE SEQUENCE [LARGE SCALE GENOMIC DNA]</scope>
    <source>
        <strain evidence="11">NLAE-zl-G277</strain>
    </source>
</reference>
<evidence type="ECO:0000256" key="2">
    <source>
        <dbReference type="ARBA" id="ARBA00022448"/>
    </source>
</evidence>
<organism evidence="10 11">
    <name type="scientific">Enterocloster lavalensis</name>
    <dbReference type="NCBI Taxonomy" id="460384"/>
    <lineage>
        <taxon>Bacteria</taxon>
        <taxon>Bacillati</taxon>
        <taxon>Bacillota</taxon>
        <taxon>Clostridia</taxon>
        <taxon>Lachnospirales</taxon>
        <taxon>Lachnospiraceae</taxon>
        <taxon>Enterocloster</taxon>
    </lineage>
</organism>
<sequence length="563" mass="60547">MKLKENIAGFGVLGILTVLVLLPLAAVLAQVVCPGLSPDKFDAGNLRLVLDVFVRPLWKKAFFNSAGLSLATTVFGLLLAGALAHVRVRYDFPLARLLDIVSWILMIMPSFILAQGWVFFASGNGIASSWLHIPGMSSFLFSFPGLVCVMVLCKYPMAYVAIKAALEWYPARLVHAARMNGASPLRVWRTVQMPLCLPAYFSAAMLIFMDTVGDYGMSSTITAVYAFPTLPYTIYSAICSSPVRFDMAGVLSMYLVVMIVVAMGLQFCAMGRKRFDFLSCGTERVMPRKPGPVKGAVITAASGVFCLAALGIPVGSNFIMSFSDSFSIQKFRFTLDNYRGVLELDGALLRGVQNSLSLAAVAAVIGLLVGFAAAYLLTYSRFKLKRLIDLLTLTAMAVPGVVLGIGYIFVWNQKWLASVGLNLYGKPEILILASVASAVPLINRVLVGGMSKVPEQLLTASQIQGAGLAGRIRTVLLPLLHSSTVSAVLAAFGGSVFNLAITTILYPPNFSTLPVYISDAYNDLKFGYAAAATIVGGTFIIGIMLILEFVLNIGKRKQNADNT</sequence>
<evidence type="ECO:0000259" key="9">
    <source>
        <dbReference type="PROSITE" id="PS50928"/>
    </source>
</evidence>
<evidence type="ECO:0000256" key="7">
    <source>
        <dbReference type="ARBA" id="ARBA00023136"/>
    </source>
</evidence>
<evidence type="ECO:0000256" key="5">
    <source>
        <dbReference type="ARBA" id="ARBA00022692"/>
    </source>
</evidence>
<dbReference type="Pfam" id="PF00528">
    <property type="entry name" value="BPD_transp_1"/>
    <property type="match status" value="2"/>
</dbReference>
<feature type="transmembrane region" description="Helical" evidence="8">
    <location>
        <begin position="187"/>
        <end position="209"/>
    </location>
</feature>
<accession>A0A1I0FDS6</accession>
<evidence type="ECO:0000256" key="8">
    <source>
        <dbReference type="RuleBase" id="RU363032"/>
    </source>
</evidence>
<feature type="transmembrane region" description="Helical" evidence="8">
    <location>
        <begin position="429"/>
        <end position="447"/>
    </location>
</feature>
<evidence type="ECO:0000256" key="3">
    <source>
        <dbReference type="ARBA" id="ARBA00022475"/>
    </source>
</evidence>
<dbReference type="PANTHER" id="PTHR43357:SF4">
    <property type="entry name" value="INNER MEMBRANE ABC TRANSPORTER PERMEASE PROTEIN YDCV"/>
    <property type="match status" value="1"/>
</dbReference>
<feature type="transmembrane region" description="Helical" evidence="8">
    <location>
        <begin position="479"/>
        <end position="506"/>
    </location>
</feature>
<feature type="transmembrane region" description="Helical" evidence="8">
    <location>
        <begin position="390"/>
        <end position="409"/>
    </location>
</feature>
<feature type="transmembrane region" description="Helical" evidence="8">
    <location>
        <begin position="291"/>
        <end position="312"/>
    </location>
</feature>
<feature type="transmembrane region" description="Helical" evidence="8">
    <location>
        <begin position="251"/>
        <end position="270"/>
    </location>
</feature>